<keyword evidence="3" id="KW-1185">Reference proteome</keyword>
<evidence type="ECO:0000313" key="3">
    <source>
        <dbReference type="Proteomes" id="UP001224890"/>
    </source>
</evidence>
<gene>
    <name evidence="2" type="ORF">BDP55DRAFT_422299</name>
</gene>
<dbReference type="GeneID" id="85451985"/>
<accession>A0AAJ0A705</accession>
<comment type="caution">
    <text evidence="2">The sequence shown here is derived from an EMBL/GenBank/DDBJ whole genome shotgun (WGS) entry which is preliminary data.</text>
</comment>
<reference evidence="2" key="1">
    <citation type="submission" date="2021-06" db="EMBL/GenBank/DDBJ databases">
        <title>Comparative genomics, transcriptomics and evolutionary studies reveal genomic signatures of adaptation to plant cell wall in hemibiotrophic fungi.</title>
        <authorList>
            <consortium name="DOE Joint Genome Institute"/>
            <person name="Baroncelli R."/>
            <person name="Diaz J.F."/>
            <person name="Benocci T."/>
            <person name="Peng M."/>
            <person name="Battaglia E."/>
            <person name="Haridas S."/>
            <person name="Andreopoulos W."/>
            <person name="Labutti K."/>
            <person name="Pangilinan J."/>
            <person name="Floch G.L."/>
            <person name="Makela M.R."/>
            <person name="Henrissat B."/>
            <person name="Grigoriev I.V."/>
            <person name="Crouch J.A."/>
            <person name="De Vries R.P."/>
            <person name="Sukno S.A."/>
            <person name="Thon M.R."/>
        </authorList>
    </citation>
    <scope>NUCLEOTIDE SEQUENCE</scope>
    <source>
        <strain evidence="2">CBS 193.32</strain>
    </source>
</reference>
<dbReference type="RefSeq" id="XP_060422414.1">
    <property type="nucleotide sequence ID" value="XM_060567459.1"/>
</dbReference>
<sequence length="422" mass="47525">MTIDNPHSHLNKGFPSCTMRSFFPTVTTIDPNSSRLSVHQTLLQYPLVQLQVHPLRLSTAHLRLLGCAFVDTSPSDRDRHHTPPPPPPETETKESRQSPSSVAILSPKEPSSPLLVPTNGDSSHVTNCTITKACTPPPGLLLMTKPPAQERWARRIALCDMLAGKQTAMMSLLESSPIAAKQSRTAVPFRYRAFKEPVLGIAFETLSEYSTVPGPSIIYLDASDIRASREEHLRNLYLQYFSQEKKRLYQSHLGQLAADIAPCRDPYMAVMLIALAQAQRRAVQSRDRSPPPAEQAFRAHVLVSDVNDKSCLRVYTAQVPDAFLDKLVYPRLPPVRDTSFRIYHTTVPYEPYSSFRHRLTHAMSTHDKNQTRGCDENEGILHEGRRKIGKRARGIDEDENILHEGRRWQMGSPHGHKRLRTG</sequence>
<feature type="region of interest" description="Disordered" evidence="1">
    <location>
        <begin position="72"/>
        <end position="122"/>
    </location>
</feature>
<protein>
    <submittedName>
        <fullName evidence="2">Uncharacterized protein</fullName>
    </submittedName>
</protein>
<proteinExistence type="predicted"/>
<dbReference type="EMBL" id="JAHMHR010000087">
    <property type="protein sequence ID" value="KAK1657650.1"/>
    <property type="molecule type" value="Genomic_DNA"/>
</dbReference>
<name>A0AAJ0A705_9PEZI</name>
<dbReference type="Proteomes" id="UP001224890">
    <property type="component" value="Unassembled WGS sequence"/>
</dbReference>
<dbReference type="AlphaFoldDB" id="A0AAJ0A705"/>
<evidence type="ECO:0000256" key="1">
    <source>
        <dbReference type="SAM" id="MobiDB-lite"/>
    </source>
</evidence>
<evidence type="ECO:0000313" key="2">
    <source>
        <dbReference type="EMBL" id="KAK1657650.1"/>
    </source>
</evidence>
<organism evidence="2 3">
    <name type="scientific">Colletotrichum godetiae</name>
    <dbReference type="NCBI Taxonomy" id="1209918"/>
    <lineage>
        <taxon>Eukaryota</taxon>
        <taxon>Fungi</taxon>
        <taxon>Dikarya</taxon>
        <taxon>Ascomycota</taxon>
        <taxon>Pezizomycotina</taxon>
        <taxon>Sordariomycetes</taxon>
        <taxon>Hypocreomycetidae</taxon>
        <taxon>Glomerellales</taxon>
        <taxon>Glomerellaceae</taxon>
        <taxon>Colletotrichum</taxon>
        <taxon>Colletotrichum acutatum species complex</taxon>
    </lineage>
</organism>